<sequence length="198" mass="22026">MHPIIRSLEFLLVTLINRERGAFKVVGRAGHTVHIGGLMRLDVEEASSESVYITVWASPYLPLHMGKTENVSTMLEDHFGLQLQPPIGENRAEELGEWVRKEFRVNGNSWDVSSVDIAASGLGWFAVGLKGDAVLSVWTYDGVDVVLRSSLIPQRAQFFELAGFTVSKVVSSADRISNKNRPSKKPKKQTDRAERSSF</sequence>
<dbReference type="InterPro" id="IPR048422">
    <property type="entry name" value="NOA1/YqeH-like_C"/>
</dbReference>
<protein>
    <recommendedName>
        <fullName evidence="2">NOA1/YqeH-like C-terminal domain-containing protein</fullName>
    </recommendedName>
</protein>
<dbReference type="GO" id="GO:0005739">
    <property type="term" value="C:mitochondrion"/>
    <property type="evidence" value="ECO:0007669"/>
    <property type="project" value="TreeGrafter"/>
</dbReference>
<dbReference type="InterPro" id="IPR050896">
    <property type="entry name" value="Mito_lipid_metab_GTPase"/>
</dbReference>
<evidence type="ECO:0000259" key="2">
    <source>
        <dbReference type="Pfam" id="PF21516"/>
    </source>
</evidence>
<comment type="caution">
    <text evidence="3">The sequence shown here is derived from an EMBL/GenBank/DDBJ whole genome shotgun (WGS) entry which is preliminary data.</text>
</comment>
<dbReference type="PANTHER" id="PTHR46434">
    <property type="entry name" value="GENETIC INTERACTOR OF PROHIBITINS 3, MITOCHONDRIAL"/>
    <property type="match status" value="1"/>
</dbReference>
<dbReference type="AlphaFoldDB" id="A0A835MAH5"/>
<dbReference type="PANTHER" id="PTHR46434:SF1">
    <property type="entry name" value="GENETIC INTERACTOR OF PROHIBITINS 3, MITOCHONDRIAL"/>
    <property type="match status" value="1"/>
</dbReference>
<feature type="compositionally biased region" description="Basic and acidic residues" evidence="1">
    <location>
        <begin position="188"/>
        <end position="198"/>
    </location>
</feature>
<dbReference type="OrthoDB" id="1696305at2759"/>
<evidence type="ECO:0000256" key="1">
    <source>
        <dbReference type="SAM" id="MobiDB-lite"/>
    </source>
</evidence>
<reference evidence="3 4" key="1">
    <citation type="submission" date="2020-10" db="EMBL/GenBank/DDBJ databases">
        <title>The Coptis chinensis genome and diversification of protoberbering-type alkaloids.</title>
        <authorList>
            <person name="Wang B."/>
            <person name="Shu S."/>
            <person name="Song C."/>
            <person name="Liu Y."/>
        </authorList>
    </citation>
    <scope>NUCLEOTIDE SEQUENCE [LARGE SCALE GENOMIC DNA]</scope>
    <source>
        <strain evidence="3">HL-2020</strain>
        <tissue evidence="3">Leaf</tissue>
    </source>
</reference>
<evidence type="ECO:0000313" key="3">
    <source>
        <dbReference type="EMBL" id="KAF9619794.1"/>
    </source>
</evidence>
<dbReference type="EMBL" id="JADFTS010000002">
    <property type="protein sequence ID" value="KAF9619794.1"/>
    <property type="molecule type" value="Genomic_DNA"/>
</dbReference>
<keyword evidence="4" id="KW-1185">Reference proteome</keyword>
<feature type="domain" description="NOA1/YqeH-like C-terminal" evidence="2">
    <location>
        <begin position="53"/>
        <end position="151"/>
    </location>
</feature>
<name>A0A835MAH5_9MAGN</name>
<proteinExistence type="predicted"/>
<gene>
    <name evidence="3" type="ORF">IFM89_009316</name>
</gene>
<dbReference type="Proteomes" id="UP000631114">
    <property type="component" value="Unassembled WGS sequence"/>
</dbReference>
<feature type="region of interest" description="Disordered" evidence="1">
    <location>
        <begin position="175"/>
        <end position="198"/>
    </location>
</feature>
<accession>A0A835MAH5</accession>
<dbReference type="Pfam" id="PF21516">
    <property type="entry name" value="YqeH-like_C"/>
    <property type="match status" value="1"/>
</dbReference>
<evidence type="ECO:0000313" key="4">
    <source>
        <dbReference type="Proteomes" id="UP000631114"/>
    </source>
</evidence>
<organism evidence="3 4">
    <name type="scientific">Coptis chinensis</name>
    <dbReference type="NCBI Taxonomy" id="261450"/>
    <lineage>
        <taxon>Eukaryota</taxon>
        <taxon>Viridiplantae</taxon>
        <taxon>Streptophyta</taxon>
        <taxon>Embryophyta</taxon>
        <taxon>Tracheophyta</taxon>
        <taxon>Spermatophyta</taxon>
        <taxon>Magnoliopsida</taxon>
        <taxon>Ranunculales</taxon>
        <taxon>Ranunculaceae</taxon>
        <taxon>Coptidoideae</taxon>
        <taxon>Coptis</taxon>
    </lineage>
</organism>